<protein>
    <submittedName>
        <fullName evidence="2">Uncharacterized protein</fullName>
    </submittedName>
</protein>
<dbReference type="AlphaFoldDB" id="A0A4P5PFM5"/>
<comment type="caution">
    <text evidence="2">The sequence shown here is derived from an EMBL/GenBank/DDBJ whole genome shotgun (WGS) entry which is preliminary data.</text>
</comment>
<proteinExistence type="predicted"/>
<keyword evidence="1" id="KW-0472">Membrane</keyword>
<dbReference type="RefSeq" id="WP_265416123.1">
    <property type="nucleotide sequence ID" value="NZ_BJCC01000034.1"/>
</dbReference>
<reference evidence="3" key="1">
    <citation type="submission" date="2019-02" db="EMBL/GenBank/DDBJ databases">
        <title>Draft genome sequence of Enterococcus sp. Gos25-1.</title>
        <authorList>
            <person name="Tanaka N."/>
            <person name="Shiwa Y."/>
            <person name="Fujita N."/>
        </authorList>
    </citation>
    <scope>NUCLEOTIDE SEQUENCE [LARGE SCALE GENOMIC DNA]</scope>
    <source>
        <strain evidence="3">Gos25-1</strain>
    </source>
</reference>
<keyword evidence="1" id="KW-0812">Transmembrane</keyword>
<keyword evidence="3" id="KW-1185">Reference proteome</keyword>
<accession>A0A4P5PFM5</accession>
<dbReference type="EMBL" id="BJCC01000034">
    <property type="protein sequence ID" value="GCF95564.1"/>
    <property type="molecule type" value="Genomic_DNA"/>
</dbReference>
<gene>
    <name evidence="2" type="ORF">NRIC_34550</name>
</gene>
<sequence length="42" mass="4645">MIKKEKDAAKHSVKVSDLLLETTALLILISLTIYAVKTGKLF</sequence>
<evidence type="ECO:0000313" key="3">
    <source>
        <dbReference type="Proteomes" id="UP000290567"/>
    </source>
</evidence>
<organism evidence="2 3">
    <name type="scientific">Enterococcus florum</name>
    <dbReference type="NCBI Taxonomy" id="2480627"/>
    <lineage>
        <taxon>Bacteria</taxon>
        <taxon>Bacillati</taxon>
        <taxon>Bacillota</taxon>
        <taxon>Bacilli</taxon>
        <taxon>Lactobacillales</taxon>
        <taxon>Enterococcaceae</taxon>
        <taxon>Enterococcus</taxon>
    </lineage>
</organism>
<evidence type="ECO:0000313" key="2">
    <source>
        <dbReference type="EMBL" id="GCF95564.1"/>
    </source>
</evidence>
<dbReference type="Proteomes" id="UP000290567">
    <property type="component" value="Unassembled WGS sequence"/>
</dbReference>
<name>A0A4P5PFM5_9ENTE</name>
<keyword evidence="1" id="KW-1133">Transmembrane helix</keyword>
<feature type="transmembrane region" description="Helical" evidence="1">
    <location>
        <begin position="18"/>
        <end position="36"/>
    </location>
</feature>
<evidence type="ECO:0000256" key="1">
    <source>
        <dbReference type="SAM" id="Phobius"/>
    </source>
</evidence>